<dbReference type="PANTHER" id="PTHR12658">
    <property type="entry name" value="BETA-TUBULIN COFACTOR D"/>
    <property type="match status" value="1"/>
</dbReference>
<protein>
    <submittedName>
        <fullName evidence="2">Tubulin-folding cofactor D</fullName>
    </submittedName>
</protein>
<dbReference type="GO" id="GO:0007021">
    <property type="term" value="P:tubulin complex assembly"/>
    <property type="evidence" value="ECO:0007669"/>
    <property type="project" value="InterPro"/>
</dbReference>
<reference evidence="3" key="2">
    <citation type="submission" date="2019-10" db="EMBL/GenBank/DDBJ databases">
        <title>A de novo genome assembly of a pear dwarfing rootstock.</title>
        <authorList>
            <person name="Wang F."/>
            <person name="Wang J."/>
            <person name="Li S."/>
            <person name="Zhang Y."/>
            <person name="Fang M."/>
            <person name="Ma L."/>
            <person name="Zhao Y."/>
            <person name="Jiang S."/>
        </authorList>
    </citation>
    <scope>NUCLEOTIDE SEQUENCE [LARGE SCALE GENOMIC DNA]</scope>
</reference>
<sequence length="121" mass="13784">MNIYFRYNVLFKPEKDRHSIGSHVRDAAAYVCWAFGHAYYHTDMRNIPHQLAPYILTLACYDREVNCRRAAAAAFQENVGRQGSYPHGIDIVNTADHFSLSSRVNSYVHVAVSIAQYEGCL</sequence>
<gene>
    <name evidence="2" type="ORF">D8674_030162</name>
</gene>
<feature type="domain" description="Tubulin-folding cofactor D ARM repeats" evidence="1">
    <location>
        <begin position="10"/>
        <end position="89"/>
    </location>
</feature>
<name>A0A5N5F0A3_9ROSA</name>
<comment type="caution">
    <text evidence="2">The sequence shown here is derived from an EMBL/GenBank/DDBJ whole genome shotgun (WGS) entry which is preliminary data.</text>
</comment>
<evidence type="ECO:0000313" key="3">
    <source>
        <dbReference type="Proteomes" id="UP000327157"/>
    </source>
</evidence>
<dbReference type="OrthoDB" id="10253476at2759"/>
<dbReference type="InterPro" id="IPR058033">
    <property type="entry name" value="ARM_TBCD_2nd"/>
</dbReference>
<dbReference type="GO" id="GO:0000226">
    <property type="term" value="P:microtubule cytoskeleton organization"/>
    <property type="evidence" value="ECO:0007669"/>
    <property type="project" value="TreeGrafter"/>
</dbReference>
<reference evidence="2 3" key="1">
    <citation type="submission" date="2019-09" db="EMBL/GenBank/DDBJ databases">
        <authorList>
            <person name="Ou C."/>
        </authorList>
    </citation>
    <scope>NUCLEOTIDE SEQUENCE [LARGE SCALE GENOMIC DNA]</scope>
    <source>
        <strain evidence="2">S2</strain>
        <tissue evidence="2">Leaf</tissue>
    </source>
</reference>
<keyword evidence="3" id="KW-1185">Reference proteome</keyword>
<accession>A0A5N5F0A3</accession>
<reference evidence="2 3" key="3">
    <citation type="submission" date="2019-11" db="EMBL/GenBank/DDBJ databases">
        <title>A de novo genome assembly of a pear dwarfing rootstock.</title>
        <authorList>
            <person name="Wang F."/>
            <person name="Wang J."/>
            <person name="Li S."/>
            <person name="Zhang Y."/>
            <person name="Fang M."/>
            <person name="Ma L."/>
            <person name="Zhao Y."/>
            <person name="Jiang S."/>
        </authorList>
    </citation>
    <scope>NUCLEOTIDE SEQUENCE [LARGE SCALE GENOMIC DNA]</scope>
    <source>
        <strain evidence="2">S2</strain>
        <tissue evidence="2">Leaf</tissue>
    </source>
</reference>
<dbReference type="InterPro" id="IPR033162">
    <property type="entry name" value="TBCD"/>
</dbReference>
<evidence type="ECO:0000313" key="2">
    <source>
        <dbReference type="EMBL" id="KAB2594712.1"/>
    </source>
</evidence>
<dbReference type="EMBL" id="SMOL01000781">
    <property type="protein sequence ID" value="KAB2594712.1"/>
    <property type="molecule type" value="Genomic_DNA"/>
</dbReference>
<evidence type="ECO:0000259" key="1">
    <source>
        <dbReference type="Pfam" id="PF25767"/>
    </source>
</evidence>
<dbReference type="GO" id="GO:0007023">
    <property type="term" value="P:post-chaperonin tubulin folding pathway"/>
    <property type="evidence" value="ECO:0007669"/>
    <property type="project" value="InterPro"/>
</dbReference>
<proteinExistence type="predicted"/>
<organism evidence="2 3">
    <name type="scientific">Pyrus ussuriensis x Pyrus communis</name>
    <dbReference type="NCBI Taxonomy" id="2448454"/>
    <lineage>
        <taxon>Eukaryota</taxon>
        <taxon>Viridiplantae</taxon>
        <taxon>Streptophyta</taxon>
        <taxon>Embryophyta</taxon>
        <taxon>Tracheophyta</taxon>
        <taxon>Spermatophyta</taxon>
        <taxon>Magnoliopsida</taxon>
        <taxon>eudicotyledons</taxon>
        <taxon>Gunneridae</taxon>
        <taxon>Pentapetalae</taxon>
        <taxon>rosids</taxon>
        <taxon>fabids</taxon>
        <taxon>Rosales</taxon>
        <taxon>Rosaceae</taxon>
        <taxon>Amygdaloideae</taxon>
        <taxon>Maleae</taxon>
        <taxon>Pyrus</taxon>
    </lineage>
</organism>
<dbReference type="GO" id="GO:0048487">
    <property type="term" value="F:beta-tubulin binding"/>
    <property type="evidence" value="ECO:0007669"/>
    <property type="project" value="InterPro"/>
</dbReference>
<dbReference type="PANTHER" id="PTHR12658:SF0">
    <property type="entry name" value="TUBULIN-SPECIFIC CHAPERONE D"/>
    <property type="match status" value="1"/>
</dbReference>
<dbReference type="AlphaFoldDB" id="A0A5N5F0A3"/>
<dbReference type="Proteomes" id="UP000327157">
    <property type="component" value="Chromosome 7"/>
</dbReference>
<dbReference type="GO" id="GO:0005096">
    <property type="term" value="F:GTPase activator activity"/>
    <property type="evidence" value="ECO:0007669"/>
    <property type="project" value="InterPro"/>
</dbReference>
<dbReference type="Pfam" id="PF25767">
    <property type="entry name" value="ARM_TBCD_2nd"/>
    <property type="match status" value="1"/>
</dbReference>